<accession>A0A5C5X9I2</accession>
<dbReference type="OrthoDB" id="240776at2"/>
<dbReference type="InterPro" id="IPR011453">
    <property type="entry name" value="DUF1559"/>
</dbReference>
<dbReference type="Proteomes" id="UP000316095">
    <property type="component" value="Unassembled WGS sequence"/>
</dbReference>
<dbReference type="PANTHER" id="PTHR30093">
    <property type="entry name" value="GENERAL SECRETION PATHWAY PROTEIN G"/>
    <property type="match status" value="1"/>
</dbReference>
<dbReference type="InterPro" id="IPR012902">
    <property type="entry name" value="N_methyl_site"/>
</dbReference>
<dbReference type="Pfam" id="PF07596">
    <property type="entry name" value="SBP_bac_10"/>
    <property type="match status" value="1"/>
</dbReference>
<keyword evidence="1" id="KW-1133">Transmembrane helix</keyword>
<dbReference type="NCBIfam" id="TIGR02532">
    <property type="entry name" value="IV_pilin_GFxxxE"/>
    <property type="match status" value="1"/>
</dbReference>
<protein>
    <submittedName>
        <fullName evidence="3">Putative major pilin subunit</fullName>
    </submittedName>
</protein>
<evidence type="ECO:0000256" key="1">
    <source>
        <dbReference type="SAM" id="Phobius"/>
    </source>
</evidence>
<proteinExistence type="predicted"/>
<evidence type="ECO:0000313" key="4">
    <source>
        <dbReference type="Proteomes" id="UP000316095"/>
    </source>
</evidence>
<evidence type="ECO:0000259" key="2">
    <source>
        <dbReference type="Pfam" id="PF07596"/>
    </source>
</evidence>
<keyword evidence="1" id="KW-0472">Membrane</keyword>
<comment type="caution">
    <text evidence="3">The sequence shown here is derived from an EMBL/GenBank/DDBJ whole genome shotgun (WGS) entry which is preliminary data.</text>
</comment>
<sequence length="327" mass="35226">MKDSKLSVSVQNRKAFTLIELLVVIAIIAILVALLLPAVQQAREAARRSSCKNNLKQIGLALHNYHDAHSCFPSGFYRRDYSVSSTFAGPGWGWGTMILPQLEQTALWDALSPNATILSRSATMVPLTQTPIETFRCPSCPGGNLNERLIDDPTDEPHAISTYKGVFGDLNTQYNYSGDDCAYYSGSCISGGNGVFSSNSSEKFRDITDGTSNTLMIGEVAYGINGVRNSSGTLIDYRGSVWAGVDADGARSNVATHQTLRGLNGSGNPESLYSINGTNSNSFSSHHKGGVQFVLTDGSVRFLSENLDSQTTNWLAARDDGEVLGEF</sequence>
<dbReference type="NCBIfam" id="TIGR04294">
    <property type="entry name" value="pre_pil_HX9DG"/>
    <property type="match status" value="1"/>
</dbReference>
<dbReference type="Gene3D" id="3.30.700.10">
    <property type="entry name" value="Glycoprotein, Type 4 Pilin"/>
    <property type="match status" value="1"/>
</dbReference>
<dbReference type="PANTHER" id="PTHR30093:SF2">
    <property type="entry name" value="TYPE II SECRETION SYSTEM PROTEIN H"/>
    <property type="match status" value="1"/>
</dbReference>
<name>A0A5C5X9I2_9PLAN</name>
<dbReference type="AlphaFoldDB" id="A0A5C5X9I2"/>
<feature type="domain" description="DUF1559" evidence="2">
    <location>
        <begin position="40"/>
        <end position="309"/>
    </location>
</feature>
<dbReference type="RefSeq" id="WP_146501855.1">
    <property type="nucleotide sequence ID" value="NZ_SJPG01000001.1"/>
</dbReference>
<dbReference type="InterPro" id="IPR045584">
    <property type="entry name" value="Pilin-like"/>
</dbReference>
<keyword evidence="1" id="KW-0812">Transmembrane</keyword>
<dbReference type="EMBL" id="SJPG01000001">
    <property type="protein sequence ID" value="TWT59646.1"/>
    <property type="molecule type" value="Genomic_DNA"/>
</dbReference>
<keyword evidence="4" id="KW-1185">Reference proteome</keyword>
<gene>
    <name evidence="3" type="ORF">Pan54_03540</name>
</gene>
<organism evidence="3 4">
    <name type="scientific">Rubinisphaera italica</name>
    <dbReference type="NCBI Taxonomy" id="2527969"/>
    <lineage>
        <taxon>Bacteria</taxon>
        <taxon>Pseudomonadati</taxon>
        <taxon>Planctomycetota</taxon>
        <taxon>Planctomycetia</taxon>
        <taxon>Planctomycetales</taxon>
        <taxon>Planctomycetaceae</taxon>
        <taxon>Rubinisphaera</taxon>
    </lineage>
</organism>
<evidence type="ECO:0000313" key="3">
    <source>
        <dbReference type="EMBL" id="TWT59646.1"/>
    </source>
</evidence>
<dbReference type="Pfam" id="PF07963">
    <property type="entry name" value="N_methyl"/>
    <property type="match status" value="1"/>
</dbReference>
<dbReference type="InterPro" id="IPR027558">
    <property type="entry name" value="Pre_pil_HX9DG_C"/>
</dbReference>
<dbReference type="SUPFAM" id="SSF54523">
    <property type="entry name" value="Pili subunits"/>
    <property type="match status" value="1"/>
</dbReference>
<feature type="transmembrane region" description="Helical" evidence="1">
    <location>
        <begin position="21"/>
        <end position="39"/>
    </location>
</feature>
<reference evidence="3 4" key="1">
    <citation type="submission" date="2019-02" db="EMBL/GenBank/DDBJ databases">
        <title>Deep-cultivation of Planctomycetes and their phenomic and genomic characterization uncovers novel biology.</title>
        <authorList>
            <person name="Wiegand S."/>
            <person name="Jogler M."/>
            <person name="Boedeker C."/>
            <person name="Pinto D."/>
            <person name="Vollmers J."/>
            <person name="Rivas-Marin E."/>
            <person name="Kohn T."/>
            <person name="Peeters S.H."/>
            <person name="Heuer A."/>
            <person name="Rast P."/>
            <person name="Oberbeckmann S."/>
            <person name="Bunk B."/>
            <person name="Jeske O."/>
            <person name="Meyerdierks A."/>
            <person name="Storesund J.E."/>
            <person name="Kallscheuer N."/>
            <person name="Luecker S."/>
            <person name="Lage O.M."/>
            <person name="Pohl T."/>
            <person name="Merkel B.J."/>
            <person name="Hornburger P."/>
            <person name="Mueller R.-W."/>
            <person name="Bruemmer F."/>
            <person name="Labrenz M."/>
            <person name="Spormann A.M."/>
            <person name="Op Den Camp H."/>
            <person name="Overmann J."/>
            <person name="Amann R."/>
            <person name="Jetten M.S.M."/>
            <person name="Mascher T."/>
            <person name="Medema M.H."/>
            <person name="Devos D.P."/>
            <person name="Kaster A.-K."/>
            <person name="Ovreas L."/>
            <person name="Rohde M."/>
            <person name="Galperin M.Y."/>
            <person name="Jogler C."/>
        </authorList>
    </citation>
    <scope>NUCLEOTIDE SEQUENCE [LARGE SCALE GENOMIC DNA]</scope>
    <source>
        <strain evidence="3 4">Pan54</strain>
    </source>
</reference>